<dbReference type="PROSITE" id="PS51186">
    <property type="entry name" value="GNAT"/>
    <property type="match status" value="1"/>
</dbReference>
<accession>A0A511YTA5</accession>
<dbReference type="RefSeq" id="WP_034244755.1">
    <property type="nucleotide sequence ID" value="NZ_BJYK01000001.1"/>
</dbReference>
<dbReference type="Gene3D" id="3.40.630.30">
    <property type="match status" value="1"/>
</dbReference>
<gene>
    <name evidence="2" type="ORF">AFE02nite_01530</name>
</gene>
<feature type="domain" description="N-acetyltransferase" evidence="1">
    <location>
        <begin position="11"/>
        <end position="176"/>
    </location>
</feature>
<sequence>MQTPTLTGELVTLRPIRASDADAMWDTLSDTEGNRLTGTTAAFTREQVAEWCATVASRDGRCDWAITHETDEYLGEIVLNEIDEHSRNANLRLALRPGQRGRGFGSEAISLVLAHAFAPAPDGLGLHRVALDVLSINPRARILYESLGFVEEGRLREAHRDGEFWCDAIVMAILEDDYRAAHEATP</sequence>
<organism evidence="2 3">
    <name type="scientific">Actinotalea fermentans</name>
    <dbReference type="NCBI Taxonomy" id="43671"/>
    <lineage>
        <taxon>Bacteria</taxon>
        <taxon>Bacillati</taxon>
        <taxon>Actinomycetota</taxon>
        <taxon>Actinomycetes</taxon>
        <taxon>Micrococcales</taxon>
        <taxon>Cellulomonadaceae</taxon>
        <taxon>Actinotalea</taxon>
    </lineage>
</organism>
<evidence type="ECO:0000259" key="1">
    <source>
        <dbReference type="PROSITE" id="PS51186"/>
    </source>
</evidence>
<dbReference type="Proteomes" id="UP000321484">
    <property type="component" value="Unassembled WGS sequence"/>
</dbReference>
<dbReference type="OrthoDB" id="9814648at2"/>
<dbReference type="PANTHER" id="PTHR43415:SF3">
    <property type="entry name" value="GNAT-FAMILY ACETYLTRANSFERASE"/>
    <property type="match status" value="1"/>
</dbReference>
<dbReference type="EMBL" id="BJYK01000001">
    <property type="protein sequence ID" value="GEN78419.1"/>
    <property type="molecule type" value="Genomic_DNA"/>
</dbReference>
<reference evidence="2 3" key="1">
    <citation type="submission" date="2019-07" db="EMBL/GenBank/DDBJ databases">
        <title>Whole genome shotgun sequence of Actinotalea fermentans NBRC 105374.</title>
        <authorList>
            <person name="Hosoyama A."/>
            <person name="Uohara A."/>
            <person name="Ohji S."/>
            <person name="Ichikawa N."/>
        </authorList>
    </citation>
    <scope>NUCLEOTIDE SEQUENCE [LARGE SCALE GENOMIC DNA]</scope>
    <source>
        <strain evidence="2 3">NBRC 105374</strain>
    </source>
</reference>
<dbReference type="InterPro" id="IPR000182">
    <property type="entry name" value="GNAT_dom"/>
</dbReference>
<evidence type="ECO:0000313" key="3">
    <source>
        <dbReference type="Proteomes" id="UP000321484"/>
    </source>
</evidence>
<comment type="caution">
    <text evidence="2">The sequence shown here is derived from an EMBL/GenBank/DDBJ whole genome shotgun (WGS) entry which is preliminary data.</text>
</comment>
<dbReference type="AlphaFoldDB" id="A0A511YTA5"/>
<proteinExistence type="predicted"/>
<dbReference type="SUPFAM" id="SSF55729">
    <property type="entry name" value="Acyl-CoA N-acyltransferases (Nat)"/>
    <property type="match status" value="1"/>
</dbReference>
<dbReference type="InterPro" id="IPR016181">
    <property type="entry name" value="Acyl_CoA_acyltransferase"/>
</dbReference>
<dbReference type="Pfam" id="PF13302">
    <property type="entry name" value="Acetyltransf_3"/>
    <property type="match status" value="1"/>
</dbReference>
<evidence type="ECO:0000313" key="2">
    <source>
        <dbReference type="EMBL" id="GEN78419.1"/>
    </source>
</evidence>
<protein>
    <recommendedName>
        <fullName evidence="1">N-acetyltransferase domain-containing protein</fullName>
    </recommendedName>
</protein>
<name>A0A511YTA5_9CELL</name>
<dbReference type="PANTHER" id="PTHR43415">
    <property type="entry name" value="SPERMIDINE N(1)-ACETYLTRANSFERASE"/>
    <property type="match status" value="1"/>
</dbReference>
<keyword evidence="3" id="KW-1185">Reference proteome</keyword>
<dbReference type="GO" id="GO:0016747">
    <property type="term" value="F:acyltransferase activity, transferring groups other than amino-acyl groups"/>
    <property type="evidence" value="ECO:0007669"/>
    <property type="project" value="InterPro"/>
</dbReference>